<evidence type="ECO:0000256" key="4">
    <source>
        <dbReference type="ARBA" id="ARBA00012483"/>
    </source>
</evidence>
<gene>
    <name evidence="18" type="ORF">TEA_023588</name>
</gene>
<dbReference type="GO" id="GO:0008270">
    <property type="term" value="F:zinc ion binding"/>
    <property type="evidence" value="ECO:0007669"/>
    <property type="project" value="UniProtKB-KW"/>
</dbReference>
<dbReference type="InterPro" id="IPR013083">
    <property type="entry name" value="Znf_RING/FYVE/PHD"/>
</dbReference>
<evidence type="ECO:0000256" key="7">
    <source>
        <dbReference type="ARBA" id="ARBA00022723"/>
    </source>
</evidence>
<name>A0A4S4EZW0_CAMSN</name>
<dbReference type="EMBL" id="SDRB02000958">
    <property type="protein sequence ID" value="THG22145.1"/>
    <property type="molecule type" value="Genomic_DNA"/>
</dbReference>
<feature type="compositionally biased region" description="Basic and acidic residues" evidence="15">
    <location>
        <begin position="326"/>
        <end position="350"/>
    </location>
</feature>
<dbReference type="SMART" id="SM00184">
    <property type="entry name" value="RING"/>
    <property type="match status" value="1"/>
</dbReference>
<evidence type="ECO:0000256" key="8">
    <source>
        <dbReference type="ARBA" id="ARBA00022771"/>
    </source>
</evidence>
<dbReference type="Pfam" id="PF13639">
    <property type="entry name" value="zf-RING_2"/>
    <property type="match status" value="1"/>
</dbReference>
<sequence>MSSSSHSYSKTEDQTTQPCCAKASSELKLYQAFIFSVPIFSIFILAFFFYLFYLCCFRRPQSRPASLHTTDDDDFSTSELGLKKEHREMLPIIIFKETFSVKDTHATSSKSCSLVRGPLESYSLLESRSRFLVFFLSDIATSLWLVLVPSAAYTAFALSRDPDLASLSAQIGQLQHILSTSHPSPSVSIVLKSGCGHRNGGGGAVAVAGCKGRSVTVAAPSFCYRCSVCLADYQAEDRLQQIPACGHTFHTDCIDLWLATHTTCPLCRLSLIASAKASTEPLDVPETSSRYHPPVAAGDETQSHQIGHRTSEESWISQQCSGSGNGDERSLEMSNGEERTNSEFVERDRH</sequence>
<dbReference type="InterPro" id="IPR044600">
    <property type="entry name" value="ATL1/ATL16-like"/>
</dbReference>
<feature type="domain" description="RING-type" evidence="17">
    <location>
        <begin position="226"/>
        <end position="268"/>
    </location>
</feature>
<keyword evidence="7" id="KW-0479">Metal-binding</keyword>
<accession>A0A4S4EZW0</accession>
<evidence type="ECO:0000256" key="14">
    <source>
        <dbReference type="PROSITE-ProRule" id="PRU00175"/>
    </source>
</evidence>
<keyword evidence="9" id="KW-0833">Ubl conjugation pathway</keyword>
<feature type="region of interest" description="Disordered" evidence="15">
    <location>
        <begin position="282"/>
        <end position="350"/>
    </location>
</feature>
<evidence type="ECO:0000256" key="10">
    <source>
        <dbReference type="ARBA" id="ARBA00022833"/>
    </source>
</evidence>
<evidence type="ECO:0000256" key="5">
    <source>
        <dbReference type="ARBA" id="ARBA00022679"/>
    </source>
</evidence>
<evidence type="ECO:0000256" key="3">
    <source>
        <dbReference type="ARBA" id="ARBA00004906"/>
    </source>
</evidence>
<keyword evidence="11 16" id="KW-1133">Transmembrane helix</keyword>
<evidence type="ECO:0000256" key="6">
    <source>
        <dbReference type="ARBA" id="ARBA00022692"/>
    </source>
</evidence>
<dbReference type="CDD" id="cd16461">
    <property type="entry name" value="RING-H2_EL5-like"/>
    <property type="match status" value="1"/>
</dbReference>
<dbReference type="Gene3D" id="3.30.40.10">
    <property type="entry name" value="Zinc/RING finger domain, C3HC4 (zinc finger)"/>
    <property type="match status" value="1"/>
</dbReference>
<feature type="transmembrane region" description="Helical" evidence="16">
    <location>
        <begin position="32"/>
        <end position="53"/>
    </location>
</feature>
<evidence type="ECO:0000313" key="18">
    <source>
        <dbReference type="EMBL" id="THG22145.1"/>
    </source>
</evidence>
<reference evidence="18 19" key="1">
    <citation type="journal article" date="2018" name="Proc. Natl. Acad. Sci. U.S.A.">
        <title>Draft genome sequence of Camellia sinensis var. sinensis provides insights into the evolution of the tea genome and tea quality.</title>
        <authorList>
            <person name="Wei C."/>
            <person name="Yang H."/>
            <person name="Wang S."/>
            <person name="Zhao J."/>
            <person name="Liu C."/>
            <person name="Gao L."/>
            <person name="Xia E."/>
            <person name="Lu Y."/>
            <person name="Tai Y."/>
            <person name="She G."/>
            <person name="Sun J."/>
            <person name="Cao H."/>
            <person name="Tong W."/>
            <person name="Gao Q."/>
            <person name="Li Y."/>
            <person name="Deng W."/>
            <person name="Jiang X."/>
            <person name="Wang W."/>
            <person name="Chen Q."/>
            <person name="Zhang S."/>
            <person name="Li H."/>
            <person name="Wu J."/>
            <person name="Wang P."/>
            <person name="Li P."/>
            <person name="Shi C."/>
            <person name="Zheng F."/>
            <person name="Jian J."/>
            <person name="Huang B."/>
            <person name="Shan D."/>
            <person name="Shi M."/>
            <person name="Fang C."/>
            <person name="Yue Y."/>
            <person name="Li F."/>
            <person name="Li D."/>
            <person name="Wei S."/>
            <person name="Han B."/>
            <person name="Jiang C."/>
            <person name="Yin Y."/>
            <person name="Xia T."/>
            <person name="Zhang Z."/>
            <person name="Bennetzen J.L."/>
            <person name="Zhao S."/>
            <person name="Wan X."/>
        </authorList>
    </citation>
    <scope>NUCLEOTIDE SEQUENCE [LARGE SCALE GENOMIC DNA]</scope>
    <source>
        <strain evidence="19">cv. Shuchazao</strain>
        <tissue evidence="18">Leaf</tissue>
    </source>
</reference>
<dbReference type="SUPFAM" id="SSF57850">
    <property type="entry name" value="RING/U-box"/>
    <property type="match status" value="1"/>
</dbReference>
<keyword evidence="8 14" id="KW-0863">Zinc-finger</keyword>
<dbReference type="AlphaFoldDB" id="A0A4S4EZW0"/>
<dbReference type="EC" id="2.3.2.27" evidence="4"/>
<feature type="transmembrane region" description="Helical" evidence="16">
    <location>
        <begin position="131"/>
        <end position="156"/>
    </location>
</feature>
<protein>
    <recommendedName>
        <fullName evidence="4">RING-type E3 ubiquitin transferase</fullName>
        <ecNumber evidence="4">2.3.2.27</ecNumber>
    </recommendedName>
</protein>
<evidence type="ECO:0000256" key="12">
    <source>
        <dbReference type="ARBA" id="ARBA00023136"/>
    </source>
</evidence>
<comment type="pathway">
    <text evidence="3">Protein modification; protein ubiquitination.</text>
</comment>
<comment type="subcellular location">
    <subcellularLocation>
        <location evidence="2">Membrane</location>
        <topology evidence="2">Single-pass membrane protein</topology>
    </subcellularLocation>
</comment>
<dbReference type="PANTHER" id="PTHR46913">
    <property type="entry name" value="RING-H2 FINGER PROTEIN ATL16"/>
    <property type="match status" value="1"/>
</dbReference>
<comment type="catalytic activity">
    <reaction evidence="1">
        <text>S-ubiquitinyl-[E2 ubiquitin-conjugating enzyme]-L-cysteine + [acceptor protein]-L-lysine = [E2 ubiquitin-conjugating enzyme]-L-cysteine + N(6)-ubiquitinyl-[acceptor protein]-L-lysine.</text>
        <dbReference type="EC" id="2.3.2.27"/>
    </reaction>
</comment>
<dbReference type="InterPro" id="IPR001841">
    <property type="entry name" value="Znf_RING"/>
</dbReference>
<evidence type="ECO:0000256" key="15">
    <source>
        <dbReference type="SAM" id="MobiDB-lite"/>
    </source>
</evidence>
<dbReference type="PANTHER" id="PTHR46913:SF1">
    <property type="entry name" value="RING-H2 FINGER PROTEIN ATL16"/>
    <property type="match status" value="1"/>
</dbReference>
<comment type="caution">
    <text evidence="18">The sequence shown here is derived from an EMBL/GenBank/DDBJ whole genome shotgun (WGS) entry which is preliminary data.</text>
</comment>
<keyword evidence="10" id="KW-0862">Zinc</keyword>
<proteinExistence type="inferred from homology"/>
<feature type="compositionally biased region" description="Polar residues" evidence="15">
    <location>
        <begin position="313"/>
        <end position="322"/>
    </location>
</feature>
<evidence type="ECO:0000256" key="16">
    <source>
        <dbReference type="SAM" id="Phobius"/>
    </source>
</evidence>
<comment type="similarity">
    <text evidence="13">Belongs to the RING-type zinc finger family. ATL subfamily.</text>
</comment>
<evidence type="ECO:0000256" key="9">
    <source>
        <dbReference type="ARBA" id="ARBA00022786"/>
    </source>
</evidence>
<keyword evidence="6 16" id="KW-0812">Transmembrane</keyword>
<dbReference type="GO" id="GO:0016020">
    <property type="term" value="C:membrane"/>
    <property type="evidence" value="ECO:0007669"/>
    <property type="project" value="UniProtKB-SubCell"/>
</dbReference>
<dbReference type="Proteomes" id="UP000306102">
    <property type="component" value="Unassembled WGS sequence"/>
</dbReference>
<evidence type="ECO:0000256" key="11">
    <source>
        <dbReference type="ARBA" id="ARBA00022989"/>
    </source>
</evidence>
<dbReference type="GO" id="GO:0016567">
    <property type="term" value="P:protein ubiquitination"/>
    <property type="evidence" value="ECO:0007669"/>
    <property type="project" value="InterPro"/>
</dbReference>
<dbReference type="PROSITE" id="PS50089">
    <property type="entry name" value="ZF_RING_2"/>
    <property type="match status" value="1"/>
</dbReference>
<evidence type="ECO:0000256" key="2">
    <source>
        <dbReference type="ARBA" id="ARBA00004167"/>
    </source>
</evidence>
<dbReference type="GO" id="GO:0061630">
    <property type="term" value="F:ubiquitin protein ligase activity"/>
    <property type="evidence" value="ECO:0007669"/>
    <property type="project" value="UniProtKB-EC"/>
</dbReference>
<keyword evidence="19" id="KW-1185">Reference proteome</keyword>
<evidence type="ECO:0000313" key="19">
    <source>
        <dbReference type="Proteomes" id="UP000306102"/>
    </source>
</evidence>
<keyword evidence="12 16" id="KW-0472">Membrane</keyword>
<evidence type="ECO:0000259" key="17">
    <source>
        <dbReference type="PROSITE" id="PS50089"/>
    </source>
</evidence>
<evidence type="ECO:0000256" key="13">
    <source>
        <dbReference type="ARBA" id="ARBA00024209"/>
    </source>
</evidence>
<evidence type="ECO:0000256" key="1">
    <source>
        <dbReference type="ARBA" id="ARBA00000900"/>
    </source>
</evidence>
<organism evidence="18 19">
    <name type="scientific">Camellia sinensis var. sinensis</name>
    <name type="common">China tea</name>
    <dbReference type="NCBI Taxonomy" id="542762"/>
    <lineage>
        <taxon>Eukaryota</taxon>
        <taxon>Viridiplantae</taxon>
        <taxon>Streptophyta</taxon>
        <taxon>Embryophyta</taxon>
        <taxon>Tracheophyta</taxon>
        <taxon>Spermatophyta</taxon>
        <taxon>Magnoliopsida</taxon>
        <taxon>eudicotyledons</taxon>
        <taxon>Gunneridae</taxon>
        <taxon>Pentapetalae</taxon>
        <taxon>asterids</taxon>
        <taxon>Ericales</taxon>
        <taxon>Theaceae</taxon>
        <taxon>Camellia</taxon>
    </lineage>
</organism>
<keyword evidence="5" id="KW-0808">Transferase</keyword>